<dbReference type="KEGG" id="als:DJ013_00025"/>
<keyword evidence="3" id="KW-1185">Reference proteome</keyword>
<dbReference type="EMBL" id="CP029480">
    <property type="protein sequence ID" value="AWV96665.1"/>
    <property type="molecule type" value="Genomic_DNA"/>
</dbReference>
<dbReference type="SUPFAM" id="SSF49265">
    <property type="entry name" value="Fibronectin type III"/>
    <property type="match status" value="1"/>
</dbReference>
<sequence>MNTMQSKNLFIMCLLTLMSAVSIENTYAQTTLPKPAACTTAPPGFQLGGTFDVNPRCSTPENPNATFVLRYLDDGKGIPSSVQYVYDYNDNIDISAPGFTGEIAAFSGVTGNWNATKVLTPGSHWILQIAEIGGQKYLSCGSKAAEVIRVDPPVASIFSCDGTSVTINIGEDDANKHDKYKIEWGDGSEEIVTVVNGTLPYEETHTYSGVLTRIAVTGFYTRNGYDICPTNPEIKDPNVISTPIINGLTSTSGGADISFKNFSSEGTFTVQVAEDLGNSYTWKDDGVATSSKYSVTGLNKDSKYCYRLVTLDPCGNEVYSNVVCDLTLSATQSSSSDATLRWVLPSNPSGIPQQLELLKDVEGCDDCLNSLPLFSNLDESFEDLTLECSEVYNYQVTARYAIEVNGNTEFVTIASEKLDVDPLAGSTKIIPNGLIQAGYPGNDDSMIRLVLLDNSDATEYQFLHKSTTDADFVEIGKSTANSFNDIAIQANSGEYCYKYRVEDACGIQSDLSPEFCTVFLSYKGNVLNWTDFSFPNTIITSTQAEYTVESYNEDIGAFLPQFRTNNLTKAVGQLILNATNPTIKFRILAQQYVDIPGFTNFSIPSYSNTVVMPIPADIFIPSAFSPNGDGENERYEIKSKFVDSGTITIYDRWGSILFKDDLDGSGWDGTSPKSNQPVPGGNYTYKISGVSLAGEEFSRNGILTLLK</sequence>
<reference evidence="2 3" key="1">
    <citation type="submission" date="2018-05" db="EMBL/GenBank/DDBJ databases">
        <title>Complete genome sequence of Arcticibacterium luteifluviistationis SM1504T, a cytophagaceae bacterium isolated from Arctic surface seawater.</title>
        <authorList>
            <person name="Li Y."/>
            <person name="Qin Q.-L."/>
        </authorList>
    </citation>
    <scope>NUCLEOTIDE SEQUENCE [LARGE SCALE GENOMIC DNA]</scope>
    <source>
        <strain evidence="2 3">SM1504</strain>
    </source>
</reference>
<dbReference type="AlphaFoldDB" id="A0A2Z4G6A7"/>
<name>A0A2Z4G6A7_9BACT</name>
<gene>
    <name evidence="2" type="ORF">DJ013_00025</name>
</gene>
<dbReference type="InterPro" id="IPR026341">
    <property type="entry name" value="T9SS_type_B"/>
</dbReference>
<evidence type="ECO:0008006" key="4">
    <source>
        <dbReference type="Google" id="ProtNLM"/>
    </source>
</evidence>
<keyword evidence="1" id="KW-0732">Signal</keyword>
<dbReference type="OrthoDB" id="631648at2"/>
<dbReference type="RefSeq" id="WP_111369767.1">
    <property type="nucleotide sequence ID" value="NZ_CP029480.1"/>
</dbReference>
<dbReference type="Pfam" id="PF13585">
    <property type="entry name" value="CHU_C"/>
    <property type="match status" value="1"/>
</dbReference>
<proteinExistence type="predicted"/>
<dbReference type="Gene3D" id="2.60.40.10">
    <property type="entry name" value="Immunoglobulins"/>
    <property type="match status" value="1"/>
</dbReference>
<dbReference type="Proteomes" id="UP000249873">
    <property type="component" value="Chromosome"/>
</dbReference>
<dbReference type="InterPro" id="IPR036116">
    <property type="entry name" value="FN3_sf"/>
</dbReference>
<dbReference type="InterPro" id="IPR013783">
    <property type="entry name" value="Ig-like_fold"/>
</dbReference>
<accession>A0A2Z4G6A7</accession>
<feature type="chain" id="PRO_5016394990" description="Fibronectin type-III domain-containing protein" evidence="1">
    <location>
        <begin position="29"/>
        <end position="707"/>
    </location>
</feature>
<evidence type="ECO:0000313" key="3">
    <source>
        <dbReference type="Proteomes" id="UP000249873"/>
    </source>
</evidence>
<dbReference type="NCBIfam" id="TIGR04131">
    <property type="entry name" value="Bac_Flav_CTERM"/>
    <property type="match status" value="1"/>
</dbReference>
<organism evidence="2 3">
    <name type="scientific">Arcticibacterium luteifluviistationis</name>
    <dbReference type="NCBI Taxonomy" id="1784714"/>
    <lineage>
        <taxon>Bacteria</taxon>
        <taxon>Pseudomonadati</taxon>
        <taxon>Bacteroidota</taxon>
        <taxon>Cytophagia</taxon>
        <taxon>Cytophagales</taxon>
        <taxon>Leadbetterellaceae</taxon>
        <taxon>Arcticibacterium</taxon>
    </lineage>
</organism>
<protein>
    <recommendedName>
        <fullName evidence="4">Fibronectin type-III domain-containing protein</fullName>
    </recommendedName>
</protein>
<feature type="signal peptide" evidence="1">
    <location>
        <begin position="1"/>
        <end position="28"/>
    </location>
</feature>
<evidence type="ECO:0000313" key="2">
    <source>
        <dbReference type="EMBL" id="AWV96665.1"/>
    </source>
</evidence>
<evidence type="ECO:0000256" key="1">
    <source>
        <dbReference type="SAM" id="SignalP"/>
    </source>
</evidence>